<feature type="transmembrane region" description="Helical" evidence="1">
    <location>
        <begin position="122"/>
        <end position="138"/>
    </location>
</feature>
<dbReference type="AlphaFoldDB" id="A0A9D1TKU2"/>
<gene>
    <name evidence="2" type="ORF">H9895_10790</name>
</gene>
<feature type="transmembrane region" description="Helical" evidence="1">
    <location>
        <begin position="253"/>
        <end position="272"/>
    </location>
</feature>
<keyword evidence="1" id="KW-0472">Membrane</keyword>
<reference evidence="2" key="1">
    <citation type="journal article" date="2021" name="PeerJ">
        <title>Extensive microbial diversity within the chicken gut microbiome revealed by metagenomics and culture.</title>
        <authorList>
            <person name="Gilroy R."/>
            <person name="Ravi A."/>
            <person name="Getino M."/>
            <person name="Pursley I."/>
            <person name="Horton D.L."/>
            <person name="Alikhan N.F."/>
            <person name="Baker D."/>
            <person name="Gharbi K."/>
            <person name="Hall N."/>
            <person name="Watson M."/>
            <person name="Adriaenssens E.M."/>
            <person name="Foster-Nyarko E."/>
            <person name="Jarju S."/>
            <person name="Secka A."/>
            <person name="Antonio M."/>
            <person name="Oren A."/>
            <person name="Chaudhuri R.R."/>
            <person name="La Ragione R."/>
            <person name="Hildebrand F."/>
            <person name="Pallen M.J."/>
        </authorList>
    </citation>
    <scope>NUCLEOTIDE SEQUENCE</scope>
    <source>
        <strain evidence="2">CHK169-2315</strain>
    </source>
</reference>
<feature type="transmembrane region" description="Helical" evidence="1">
    <location>
        <begin position="284"/>
        <end position="300"/>
    </location>
</feature>
<dbReference type="CDD" id="cd13962">
    <property type="entry name" value="PT_UbiA_UBIAD1"/>
    <property type="match status" value="1"/>
</dbReference>
<evidence type="ECO:0000256" key="1">
    <source>
        <dbReference type="SAM" id="Phobius"/>
    </source>
</evidence>
<accession>A0A9D1TKU2</accession>
<sequence>MKGIAMLLRIIAVVFSSVAAILSTVLPLIFHYSVSNMTIIGVAFILLMGTLLTHGLLTHTFNDLTDYHSGTDEHSPGVLSGGSRVLQTKTMSVQSLTKLGITVSIFLLLMTGLFIFLDYSKFAILTLVGIWGAVSYSLKPFQLAYYPFIGEWFSLFPTMLLLGIAAPWILLDQIPLWAWQNALVNAIWCMAWVMVHHIPDRHADRKAQPVKRTSVVWSEDIFGSQAAKAPAILYFMFIGILAVWIAFTRPLAGIGVGILFIYSVYLTIKMNIDDVDDITKTEKLFLFFAFIIAIWLGIFVS</sequence>
<feature type="transmembrane region" description="Helical" evidence="1">
    <location>
        <begin position="231"/>
        <end position="247"/>
    </location>
</feature>
<feature type="transmembrane region" description="Helical" evidence="1">
    <location>
        <begin position="7"/>
        <end position="30"/>
    </location>
</feature>
<name>A0A9D1TKU2_9BACI</name>
<evidence type="ECO:0000313" key="3">
    <source>
        <dbReference type="Proteomes" id="UP000823937"/>
    </source>
</evidence>
<evidence type="ECO:0000313" key="2">
    <source>
        <dbReference type="EMBL" id="HIV75550.1"/>
    </source>
</evidence>
<feature type="transmembrane region" description="Helical" evidence="1">
    <location>
        <begin position="96"/>
        <end position="116"/>
    </location>
</feature>
<dbReference type="InterPro" id="IPR026046">
    <property type="entry name" value="UBIAD1"/>
</dbReference>
<reference evidence="2" key="2">
    <citation type="submission" date="2021-04" db="EMBL/GenBank/DDBJ databases">
        <authorList>
            <person name="Gilroy R."/>
        </authorList>
    </citation>
    <scope>NUCLEOTIDE SEQUENCE</scope>
    <source>
        <strain evidence="2">CHK169-2315</strain>
    </source>
</reference>
<keyword evidence="1" id="KW-1133">Transmembrane helix</keyword>
<feature type="transmembrane region" description="Helical" evidence="1">
    <location>
        <begin position="36"/>
        <end position="57"/>
    </location>
</feature>
<proteinExistence type="predicted"/>
<comment type="caution">
    <text evidence="2">The sequence shown here is derived from an EMBL/GenBank/DDBJ whole genome shotgun (WGS) entry which is preliminary data.</text>
</comment>
<dbReference type="EMBL" id="DXHX01000154">
    <property type="protein sequence ID" value="HIV75550.1"/>
    <property type="molecule type" value="Genomic_DNA"/>
</dbReference>
<protein>
    <submittedName>
        <fullName evidence="2">Prenyltransferase</fullName>
    </submittedName>
</protein>
<feature type="transmembrane region" description="Helical" evidence="1">
    <location>
        <begin position="176"/>
        <end position="195"/>
    </location>
</feature>
<dbReference type="GO" id="GO:0004659">
    <property type="term" value="F:prenyltransferase activity"/>
    <property type="evidence" value="ECO:0007669"/>
    <property type="project" value="InterPro"/>
</dbReference>
<feature type="transmembrane region" description="Helical" evidence="1">
    <location>
        <begin position="145"/>
        <end position="170"/>
    </location>
</feature>
<dbReference type="Proteomes" id="UP000823937">
    <property type="component" value="Unassembled WGS sequence"/>
</dbReference>
<keyword evidence="1" id="KW-0812">Transmembrane</keyword>
<organism evidence="2 3">
    <name type="scientific">Candidatus Pseudogracilibacillus intestinigallinarum</name>
    <dbReference type="NCBI Taxonomy" id="2838742"/>
    <lineage>
        <taxon>Bacteria</taxon>
        <taxon>Bacillati</taxon>
        <taxon>Bacillota</taxon>
        <taxon>Bacilli</taxon>
        <taxon>Bacillales</taxon>
        <taxon>Bacillaceae</taxon>
        <taxon>Pseudogracilibacillus</taxon>
    </lineage>
</organism>